<organism evidence="1 2">
    <name type="scientific">Neophaeococcomyces mojaviensis</name>
    <dbReference type="NCBI Taxonomy" id="3383035"/>
    <lineage>
        <taxon>Eukaryota</taxon>
        <taxon>Fungi</taxon>
        <taxon>Dikarya</taxon>
        <taxon>Ascomycota</taxon>
        <taxon>Pezizomycotina</taxon>
        <taxon>Eurotiomycetes</taxon>
        <taxon>Chaetothyriomycetidae</taxon>
        <taxon>Chaetothyriales</taxon>
        <taxon>Chaetothyriales incertae sedis</taxon>
        <taxon>Neophaeococcomyces</taxon>
    </lineage>
</organism>
<evidence type="ECO:0000313" key="1">
    <source>
        <dbReference type="EMBL" id="KAJ9660570.1"/>
    </source>
</evidence>
<gene>
    <name evidence="1" type="ORF">H2198_002507</name>
</gene>
<proteinExistence type="predicted"/>
<keyword evidence="2" id="KW-1185">Reference proteome</keyword>
<comment type="caution">
    <text evidence="1">The sequence shown here is derived from an EMBL/GenBank/DDBJ whole genome shotgun (WGS) entry which is preliminary data.</text>
</comment>
<sequence>MSSQASSSAVPQTNGVNGYTTKSSVDFDAIVIGAGFGGLRMLYELRKQGLRGKVFEAGSGVGGTWYWNRYPGARTDSESWVYIFTFLEQIGMDWSWKERFPRQDEVEQYLNQMTDYLDLRKDIQFNSRIASAHRDEKNNTWKVTTAQGETFVSKFLISATGPLATPLKPPFPGLDSFKGEWYQTGLWPKHKVDFSGKRVALIGTGATGVQIVPVLAHTVQSLTVFQRTPNYVMPARNHPLMEEQMNEIKQNYEKVFKRARGQIYGFDMTDSTLMFDQMDSDAKVQRVLEAGWEKGGFRYVFETFGDILLNPKSNEAASEFVRNKIRAIVNDQETAELLCPDYPIVSKRPPVGHHYYEAFNRDNVKLVDIKNNPIQEITPTGLKTGTTEYEFDMIIFAIGFDAITGTLASIDIRGSENQLLGDVLKKDLQTVHGITLPGFPNFFMIFGPQAPFANGPLIIDNTSDWIGKTIAYMKANGHERVEATQDAAKKWSDFTDLLFESTVIAQSAKDVGAWTVGANVKSKEKRTLFFFGGVPAYIAAVEKEALESYPSYKFANVAAAA</sequence>
<evidence type="ECO:0000313" key="2">
    <source>
        <dbReference type="Proteomes" id="UP001172386"/>
    </source>
</evidence>
<accession>A0ACC3AE36</accession>
<protein>
    <submittedName>
        <fullName evidence="1">Uncharacterized protein</fullName>
    </submittedName>
</protein>
<reference evidence="1" key="1">
    <citation type="submission" date="2022-10" db="EMBL/GenBank/DDBJ databases">
        <title>Culturing micro-colonial fungi from biological soil crusts in the Mojave desert and describing Neophaeococcomyces mojavensis, and introducing the new genera and species Taxawa tesnikishii.</title>
        <authorList>
            <person name="Kurbessoian T."/>
            <person name="Stajich J.E."/>
        </authorList>
    </citation>
    <scope>NUCLEOTIDE SEQUENCE</scope>
    <source>
        <strain evidence="1">JES_112</strain>
    </source>
</reference>
<dbReference type="Proteomes" id="UP001172386">
    <property type="component" value="Unassembled WGS sequence"/>
</dbReference>
<name>A0ACC3AE36_9EURO</name>
<dbReference type="EMBL" id="JAPDRQ010000030">
    <property type="protein sequence ID" value="KAJ9660570.1"/>
    <property type="molecule type" value="Genomic_DNA"/>
</dbReference>